<evidence type="ECO:0000313" key="3">
    <source>
        <dbReference type="Proteomes" id="UP000316291"/>
    </source>
</evidence>
<gene>
    <name evidence="2" type="ORF">IQ16_00728</name>
</gene>
<dbReference type="Proteomes" id="UP000316291">
    <property type="component" value="Unassembled WGS sequence"/>
</dbReference>
<sequence length="130" mass="14433">MIKLRMLAASARPLADVLIDSLRASGRWSRLRAVVHDEEDFDPEPHQFSLELEDENNEKSAEGSPQILHPDEAAAAILLGKAFEPSRDVLARLRQPDMLAIVEVTHPDFVDPITKCCASCRRCECSGLDP</sequence>
<accession>A0A562S5D9</accession>
<dbReference type="RefSeq" id="WP_145831213.1">
    <property type="nucleotide sequence ID" value="NZ_VLLA01000001.1"/>
</dbReference>
<keyword evidence="3" id="KW-1185">Reference proteome</keyword>
<evidence type="ECO:0000313" key="2">
    <source>
        <dbReference type="EMBL" id="TWI76487.1"/>
    </source>
</evidence>
<evidence type="ECO:0000256" key="1">
    <source>
        <dbReference type="SAM" id="MobiDB-lite"/>
    </source>
</evidence>
<feature type="region of interest" description="Disordered" evidence="1">
    <location>
        <begin position="39"/>
        <end position="65"/>
    </location>
</feature>
<dbReference type="EMBL" id="VLLA01000001">
    <property type="protein sequence ID" value="TWI76487.1"/>
    <property type="molecule type" value="Genomic_DNA"/>
</dbReference>
<dbReference type="AlphaFoldDB" id="A0A562S5D9"/>
<organism evidence="2 3">
    <name type="scientific">Bradyrhizobium huanghuaihaiense</name>
    <dbReference type="NCBI Taxonomy" id="990078"/>
    <lineage>
        <taxon>Bacteria</taxon>
        <taxon>Pseudomonadati</taxon>
        <taxon>Pseudomonadota</taxon>
        <taxon>Alphaproteobacteria</taxon>
        <taxon>Hyphomicrobiales</taxon>
        <taxon>Nitrobacteraceae</taxon>
        <taxon>Bradyrhizobium</taxon>
    </lineage>
</organism>
<dbReference type="OrthoDB" id="9990093at2"/>
<reference evidence="2 3" key="1">
    <citation type="journal article" date="2015" name="Stand. Genomic Sci.">
        <title>Genomic Encyclopedia of Bacterial and Archaeal Type Strains, Phase III: the genomes of soil and plant-associated and newly described type strains.</title>
        <authorList>
            <person name="Whitman W.B."/>
            <person name="Woyke T."/>
            <person name="Klenk H.P."/>
            <person name="Zhou Y."/>
            <person name="Lilburn T.G."/>
            <person name="Beck B.J."/>
            <person name="De Vos P."/>
            <person name="Vandamme P."/>
            <person name="Eisen J.A."/>
            <person name="Garrity G."/>
            <person name="Hugenholtz P."/>
            <person name="Kyrpides N.C."/>
        </authorList>
    </citation>
    <scope>NUCLEOTIDE SEQUENCE [LARGE SCALE GENOMIC DNA]</scope>
    <source>
        <strain evidence="2 3">CGMCC 1.10948</strain>
    </source>
</reference>
<name>A0A562S5D9_9BRAD</name>
<proteinExistence type="predicted"/>
<comment type="caution">
    <text evidence="2">The sequence shown here is derived from an EMBL/GenBank/DDBJ whole genome shotgun (WGS) entry which is preliminary data.</text>
</comment>
<protein>
    <submittedName>
        <fullName evidence="2">Uncharacterized protein</fullName>
    </submittedName>
</protein>